<reference evidence="2 3" key="1">
    <citation type="journal article" date="2018" name="Elife">
        <title>Discovery and characterization of a prevalent human gut bacterial enzyme sufficient for the inactivation of a family of plant toxins.</title>
        <authorList>
            <person name="Koppel N."/>
            <person name="Bisanz J.E."/>
            <person name="Pandelia M.E."/>
            <person name="Turnbaugh P.J."/>
            <person name="Balskus E.P."/>
        </authorList>
    </citation>
    <scope>NUCLEOTIDE SEQUENCE [LARGE SCALE GENOMIC DNA]</scope>
    <source>
        <strain evidence="2 3">W1 BHI 6</strain>
    </source>
</reference>
<protein>
    <submittedName>
        <fullName evidence="2">Amidohydrolase</fullName>
    </submittedName>
</protein>
<dbReference type="Gene3D" id="3.20.20.140">
    <property type="entry name" value="Metal-dependent hydrolases"/>
    <property type="match status" value="1"/>
</dbReference>
<dbReference type="Gene3D" id="2.30.40.10">
    <property type="entry name" value="Urease, subunit C, domain 1"/>
    <property type="match status" value="1"/>
</dbReference>
<dbReference type="Proteomes" id="UP000253970">
    <property type="component" value="Unassembled WGS sequence"/>
</dbReference>
<dbReference type="InterPro" id="IPR032466">
    <property type="entry name" value="Metal_Hydrolase"/>
</dbReference>
<dbReference type="Gene3D" id="3.10.310.70">
    <property type="match status" value="1"/>
</dbReference>
<keyword evidence="2" id="KW-0378">Hydrolase</keyword>
<dbReference type="SUPFAM" id="SSF51338">
    <property type="entry name" value="Composite domain of metallo-dependent hydrolases"/>
    <property type="match status" value="1"/>
</dbReference>
<dbReference type="EMBL" id="PPTU01000025">
    <property type="protein sequence ID" value="RDB67933.1"/>
    <property type="molecule type" value="Genomic_DNA"/>
</dbReference>
<dbReference type="PANTHER" id="PTHR22642">
    <property type="entry name" value="IMIDAZOLONEPROPIONASE"/>
    <property type="match status" value="1"/>
</dbReference>
<name>A0A369M874_EGGLN</name>
<dbReference type="SUPFAM" id="SSF51556">
    <property type="entry name" value="Metallo-dependent hydrolases"/>
    <property type="match status" value="1"/>
</dbReference>
<comment type="caution">
    <text evidence="2">The sequence shown here is derived from an EMBL/GenBank/DDBJ whole genome shotgun (WGS) entry which is preliminary data.</text>
</comment>
<dbReference type="GO" id="GO:0016810">
    <property type="term" value="F:hydrolase activity, acting on carbon-nitrogen (but not peptide) bonds"/>
    <property type="evidence" value="ECO:0007669"/>
    <property type="project" value="InterPro"/>
</dbReference>
<dbReference type="Pfam" id="PF07969">
    <property type="entry name" value="Amidohydro_3"/>
    <property type="match status" value="1"/>
</dbReference>
<dbReference type="InterPro" id="IPR033932">
    <property type="entry name" value="YtcJ-like"/>
</dbReference>
<dbReference type="InterPro" id="IPR013108">
    <property type="entry name" value="Amidohydro_3"/>
</dbReference>
<proteinExistence type="predicted"/>
<dbReference type="PANTHER" id="PTHR22642:SF2">
    <property type="entry name" value="PROTEIN LONG AFTER FAR-RED 3"/>
    <property type="match status" value="1"/>
</dbReference>
<evidence type="ECO:0000313" key="3">
    <source>
        <dbReference type="Proteomes" id="UP000253970"/>
    </source>
</evidence>
<accession>A0A369M874</accession>
<dbReference type="CDD" id="cd01300">
    <property type="entry name" value="YtcJ_like"/>
    <property type="match status" value="1"/>
</dbReference>
<dbReference type="AlphaFoldDB" id="A0A369M874"/>
<sequence length="527" mass="58147">MKIDRVYYNGVIRTMVSEGDTVEALAVHNGTIVAAGTSKEMRAIDACEYVDLQGRSVLPGFADTHMHLFHDCMGRITPNLSGCHSIPEILSLLEQRKESIKPGQWLTAENMHLEFLKEGRFPNCDELDSVSSEIPICIGSFCHHVHVLNSAALALAGIDASFQPMVADHVGRFDDGRPDGVVREVVYPEHVDPVIPRMSLQECVDAVHEHLQYCSSLGLTQLEVNQEDGPFGARLYTEMRRQKGLPCHLTLNWYPEYPNVRGLVTGFGDDDLKLGAIKMLTDGGIGSAGALMLEDYENPVGTRGECNYTQEELDELVKTAYDAGHDVSIHAIGDAANDMVLTAFERAYDPAVGDARRFYFVHATLVSDTFIERAAKIPCVIAIQPVWLENFVNFGELRLGKERANRLFQIKDMMDAGLIVAGGTDAPVCTVNPFYGVECAVTRQAVGRDDVTLGADQAISVYQAVEMVTKNAAYWCSEEHRKGTLEVGKLADFIVLDRDIFAIDPKLIHETQVQLTVLNGNVVFERA</sequence>
<evidence type="ECO:0000313" key="2">
    <source>
        <dbReference type="EMBL" id="RDB67933.1"/>
    </source>
</evidence>
<organism evidence="2 3">
    <name type="scientific">Eggerthella lenta</name>
    <name type="common">Eubacterium lentum</name>
    <dbReference type="NCBI Taxonomy" id="84112"/>
    <lineage>
        <taxon>Bacteria</taxon>
        <taxon>Bacillati</taxon>
        <taxon>Actinomycetota</taxon>
        <taxon>Coriobacteriia</taxon>
        <taxon>Eggerthellales</taxon>
        <taxon>Eggerthellaceae</taxon>
        <taxon>Eggerthella</taxon>
    </lineage>
</organism>
<dbReference type="RefSeq" id="WP_114534473.1">
    <property type="nucleotide sequence ID" value="NZ_AP025575.1"/>
</dbReference>
<dbReference type="InterPro" id="IPR011059">
    <property type="entry name" value="Metal-dep_hydrolase_composite"/>
</dbReference>
<dbReference type="GeneID" id="69509517"/>
<gene>
    <name evidence="2" type="ORF">C1875_12620</name>
</gene>
<feature type="domain" description="Amidohydrolase 3" evidence="1">
    <location>
        <begin position="49"/>
        <end position="524"/>
    </location>
</feature>
<evidence type="ECO:0000259" key="1">
    <source>
        <dbReference type="Pfam" id="PF07969"/>
    </source>
</evidence>